<evidence type="ECO:0000259" key="4">
    <source>
        <dbReference type="Pfam" id="PF12705"/>
    </source>
</evidence>
<keyword evidence="2" id="KW-0547">Nucleotide-binding</keyword>
<evidence type="ECO:0000313" key="6">
    <source>
        <dbReference type="Proteomes" id="UP000698335"/>
    </source>
</evidence>
<keyword evidence="1" id="KW-0227">DNA damage</keyword>
<dbReference type="SUPFAM" id="SSF52980">
    <property type="entry name" value="Restriction endonuclease-like"/>
    <property type="match status" value="1"/>
</dbReference>
<comment type="caution">
    <text evidence="5">The sequence shown here is derived from an EMBL/GenBank/DDBJ whole genome shotgun (WGS) entry which is preliminary data.</text>
</comment>
<accession>A0A930VXA5</accession>
<evidence type="ECO:0000313" key="5">
    <source>
        <dbReference type="EMBL" id="MBF4808286.1"/>
    </source>
</evidence>
<gene>
    <name evidence="5" type="ORF">HXK26_06275</name>
</gene>
<keyword evidence="3" id="KW-0234">DNA repair</keyword>
<dbReference type="InterPro" id="IPR038726">
    <property type="entry name" value="PDDEXK_AddAB-type"/>
</dbReference>
<reference evidence="5" key="1">
    <citation type="submission" date="2020-04" db="EMBL/GenBank/DDBJ databases">
        <title>Deep metagenomics examines the oral microbiome during advanced dental caries in children, revealing novel taxa and co-occurrences with host molecules.</title>
        <authorList>
            <person name="Baker J.L."/>
            <person name="Morton J.T."/>
            <person name="Dinis M."/>
            <person name="Alvarez R."/>
            <person name="Tran N.C."/>
            <person name="Knight R."/>
            <person name="Edlund A."/>
        </authorList>
    </citation>
    <scope>NUCLEOTIDE SEQUENCE</scope>
    <source>
        <strain evidence="5">JCVI_38_bin.5</strain>
    </source>
</reference>
<keyword evidence="2" id="KW-0347">Helicase</keyword>
<keyword evidence="2" id="KW-0067">ATP-binding</keyword>
<proteinExistence type="predicted"/>
<dbReference type="InterPro" id="IPR011604">
    <property type="entry name" value="PDDEXK-like_dom_sf"/>
</dbReference>
<dbReference type="GO" id="GO:0006281">
    <property type="term" value="P:DNA repair"/>
    <property type="evidence" value="ECO:0007669"/>
    <property type="project" value="UniProtKB-KW"/>
</dbReference>
<evidence type="ECO:0000256" key="2">
    <source>
        <dbReference type="ARBA" id="ARBA00022806"/>
    </source>
</evidence>
<protein>
    <submittedName>
        <fullName evidence="5">PD-(D/E)XK nuclease family protein</fullName>
    </submittedName>
</protein>
<dbReference type="AlphaFoldDB" id="A0A930VXA5"/>
<feature type="non-terminal residue" evidence="5">
    <location>
        <position position="1"/>
    </location>
</feature>
<evidence type="ECO:0000256" key="3">
    <source>
        <dbReference type="ARBA" id="ARBA00023204"/>
    </source>
</evidence>
<dbReference type="Pfam" id="PF12705">
    <property type="entry name" value="PDDEXK_1"/>
    <property type="match status" value="1"/>
</dbReference>
<name>A0A930VXA5_9ACTN</name>
<dbReference type="Proteomes" id="UP000698335">
    <property type="component" value="Unassembled WGS sequence"/>
</dbReference>
<keyword evidence="2" id="KW-0378">Hydrolase</keyword>
<dbReference type="GO" id="GO:0004386">
    <property type="term" value="F:helicase activity"/>
    <property type="evidence" value="ECO:0007669"/>
    <property type="project" value="UniProtKB-KW"/>
</dbReference>
<dbReference type="Gene3D" id="3.90.320.10">
    <property type="match status" value="1"/>
</dbReference>
<dbReference type="EMBL" id="JABZGW010000292">
    <property type="protein sequence ID" value="MBF4808286.1"/>
    <property type="molecule type" value="Genomic_DNA"/>
</dbReference>
<organism evidence="5 6">
    <name type="scientific">Lancefieldella rimae</name>
    <dbReference type="NCBI Taxonomy" id="1383"/>
    <lineage>
        <taxon>Bacteria</taxon>
        <taxon>Bacillati</taxon>
        <taxon>Actinomycetota</taxon>
        <taxon>Coriobacteriia</taxon>
        <taxon>Coriobacteriales</taxon>
        <taxon>Atopobiaceae</taxon>
        <taxon>Lancefieldella</taxon>
    </lineage>
</organism>
<dbReference type="InterPro" id="IPR011335">
    <property type="entry name" value="Restrct_endonuc-II-like"/>
</dbReference>
<evidence type="ECO:0000256" key="1">
    <source>
        <dbReference type="ARBA" id="ARBA00022763"/>
    </source>
</evidence>
<sequence>ALTLWNNSDVRAEARKYARVCAEVPFCLEQVYGDKKYLNGAIDLLATNPKSTEAFVVDYKTGNKNCTPEEIIESHRMQANFYAFVLMQRGYTKVTCAFVCVEVPDTADEKQPFVARYSFDEHRTPTLLGWEVREHA</sequence>
<feature type="domain" description="PD-(D/E)XK endonuclease-like" evidence="4">
    <location>
        <begin position="8"/>
        <end position="109"/>
    </location>
</feature>